<protein>
    <submittedName>
        <fullName evidence="1">Uncharacterized protein</fullName>
    </submittedName>
</protein>
<reference evidence="1 2" key="1">
    <citation type="submission" date="2013-12" db="EMBL/GenBank/DDBJ databases">
        <authorList>
            <person name="Zelazny A."/>
            <person name="Olivier K."/>
            <person name="Holland S."/>
            <person name="Lenaerts A."/>
            <person name="Ordway D."/>
            <person name="DeGroote M.A."/>
            <person name="Parker T."/>
            <person name="Sizemore C."/>
            <person name="Tallon L.J."/>
            <person name="Sadzewicz L.K."/>
            <person name="Sengamalay N."/>
            <person name="Fraser C.M."/>
            <person name="Hine E."/>
            <person name="Shefchek K.A."/>
            <person name="Das S.P."/>
            <person name="Tettelin H."/>
        </authorList>
    </citation>
    <scope>NUCLEOTIDE SEQUENCE [LARGE SCALE GENOMIC DNA]</scope>
    <source>
        <strain evidence="1 2">1513</strain>
    </source>
</reference>
<name>X8DL92_9MYCO</name>
<evidence type="ECO:0000313" key="1">
    <source>
        <dbReference type="EMBL" id="EUA68235.1"/>
    </source>
</evidence>
<comment type="caution">
    <text evidence="1">The sequence shown here is derived from an EMBL/GenBank/DDBJ whole genome shotgun (WGS) entry which is preliminary data.</text>
</comment>
<dbReference type="Proteomes" id="UP000023351">
    <property type="component" value="Unassembled WGS sequence"/>
</dbReference>
<accession>X8DL92</accession>
<dbReference type="EMBL" id="JAOJ01000003">
    <property type="protein sequence ID" value="EUA68235.1"/>
    <property type="molecule type" value="Genomic_DNA"/>
</dbReference>
<gene>
    <name evidence="1" type="ORF">I540_4683</name>
</gene>
<sequence>MRDRDLDGRVLKIRRCRHNQRHYRDEYGNRRCRDCHAFVRPVAGAVMCAPPKRGGR</sequence>
<evidence type="ECO:0000313" key="2">
    <source>
        <dbReference type="Proteomes" id="UP000023351"/>
    </source>
</evidence>
<dbReference type="PATRIC" id="fig|1299321.3.peg.4516"/>
<proteinExistence type="predicted"/>
<dbReference type="AlphaFoldDB" id="X8DL92"/>
<organism evidence="1 2">
    <name type="scientific">Mycobacteroides abscessus subsp. bolletii 1513</name>
    <dbReference type="NCBI Taxonomy" id="1299321"/>
    <lineage>
        <taxon>Bacteria</taxon>
        <taxon>Bacillati</taxon>
        <taxon>Actinomycetota</taxon>
        <taxon>Actinomycetes</taxon>
        <taxon>Mycobacteriales</taxon>
        <taxon>Mycobacteriaceae</taxon>
        <taxon>Mycobacteroides</taxon>
        <taxon>Mycobacteroides abscessus</taxon>
    </lineage>
</organism>